<sequence>MKLIRLKITDPAGFRSLPCGFEHHFRTKRTLQEELTSAESFAPFVCAGPNGSGKSNLLEVLSAIFYQLEIWRVRRSFLPEILQNIGEHLSPASFELDYLIRVPKEYSLSDSPRWAKVSVWKNEGETVRFLWENQGDFNTDINEVFGSGYADIILPQYVLGYSSGENEILSLPFFKMRFIQFDEYWKSLTQQLPYPGYPETRMAYLDNSFSQAILLCNLLFQPDEILKPFREDVGIEALKEFRIILRRSITIDANQLAAFASENESEQETLEGILKNNPALSAYEDEQGTTGYRLNILQLLEGDSASSKIVSALKRCATLCYEDDKNDTLLLDYWVNEATKQAFRENFSNDPLTLFQAFQVLLILNLYTVTELLKTDLYQSNSHYVSETIPVLASDKRIMRFKNFYFTKQGANKPMLLKELSDGEHQLLHSLGLCLLFRNTNSLFLLDEPETHFNPDWRANFISRLRQCFPKDGDTSQEMLLTTHTPFLISDSKKDKVLVFEKQGGNVTIETPKYNTLGASINLITMETFKKNETIGEYAKSILQDLLSSEFPEKDPRQLAQKIIDTLGDSIERSLAIQEVLARRDKAHIESKND</sequence>
<protein>
    <submittedName>
        <fullName evidence="2">Restriction system-associated AAA family ATPase</fullName>
    </submittedName>
</protein>
<dbReference type="RefSeq" id="WP_310275341.1">
    <property type="nucleotide sequence ID" value="NZ_JAVDWR010000002.1"/>
</dbReference>
<evidence type="ECO:0000313" key="3">
    <source>
        <dbReference type="Proteomes" id="UP001257909"/>
    </source>
</evidence>
<dbReference type="SUPFAM" id="SSF52540">
    <property type="entry name" value="P-loop containing nucleoside triphosphate hydrolases"/>
    <property type="match status" value="1"/>
</dbReference>
<dbReference type="NCBIfam" id="TIGR04435">
    <property type="entry name" value="restrict_AAA_1"/>
    <property type="match status" value="1"/>
</dbReference>
<dbReference type="InterPro" id="IPR003959">
    <property type="entry name" value="ATPase_AAA_core"/>
</dbReference>
<reference evidence="2 3" key="1">
    <citation type="submission" date="2023-07" db="EMBL/GenBank/DDBJ databases">
        <title>Sorghum-associated microbial communities from plants grown in Nebraska, USA.</title>
        <authorList>
            <person name="Schachtman D."/>
        </authorList>
    </citation>
    <scope>NUCLEOTIDE SEQUENCE [LARGE SCALE GENOMIC DNA]</scope>
    <source>
        <strain evidence="2 3">4138</strain>
    </source>
</reference>
<feature type="domain" description="ATPase AAA-type core" evidence="1">
    <location>
        <begin position="334"/>
        <end position="490"/>
    </location>
</feature>
<dbReference type="InterPro" id="IPR027417">
    <property type="entry name" value="P-loop_NTPase"/>
</dbReference>
<comment type="caution">
    <text evidence="2">The sequence shown here is derived from an EMBL/GenBank/DDBJ whole genome shotgun (WGS) entry which is preliminary data.</text>
</comment>
<dbReference type="EMBL" id="JAVDWR010000002">
    <property type="protein sequence ID" value="MDR7120154.1"/>
    <property type="molecule type" value="Genomic_DNA"/>
</dbReference>
<organism evidence="2 3">
    <name type="scientific">Rheinheimera soli</name>
    <dbReference type="NCBI Taxonomy" id="443616"/>
    <lineage>
        <taxon>Bacteria</taxon>
        <taxon>Pseudomonadati</taxon>
        <taxon>Pseudomonadota</taxon>
        <taxon>Gammaproteobacteria</taxon>
        <taxon>Chromatiales</taxon>
        <taxon>Chromatiaceae</taxon>
        <taxon>Rheinheimera</taxon>
    </lineage>
</organism>
<evidence type="ECO:0000313" key="2">
    <source>
        <dbReference type="EMBL" id="MDR7120154.1"/>
    </source>
</evidence>
<dbReference type="Pfam" id="PF13304">
    <property type="entry name" value="AAA_21"/>
    <property type="match status" value="1"/>
</dbReference>
<keyword evidence="3" id="KW-1185">Reference proteome</keyword>
<dbReference type="Gene3D" id="3.40.50.300">
    <property type="entry name" value="P-loop containing nucleotide triphosphate hydrolases"/>
    <property type="match status" value="1"/>
</dbReference>
<dbReference type="Proteomes" id="UP001257909">
    <property type="component" value="Unassembled WGS sequence"/>
</dbReference>
<dbReference type="PANTHER" id="PTHR32182:SF25">
    <property type="entry name" value="SLR1056 PROTEIN"/>
    <property type="match status" value="1"/>
</dbReference>
<dbReference type="InterPro" id="IPR030974">
    <property type="entry name" value="Restrict_AAA"/>
</dbReference>
<gene>
    <name evidence="2" type="ORF">J2W69_001083</name>
</gene>
<accession>A0ABU1VWP4</accession>
<evidence type="ECO:0000259" key="1">
    <source>
        <dbReference type="Pfam" id="PF13304"/>
    </source>
</evidence>
<proteinExistence type="predicted"/>
<name>A0ABU1VWP4_9GAMM</name>
<dbReference type="PANTHER" id="PTHR32182">
    <property type="entry name" value="DNA REPLICATION AND REPAIR PROTEIN RECF"/>
    <property type="match status" value="1"/>
</dbReference>